<dbReference type="OrthoDB" id="3488730at2759"/>
<keyword evidence="3" id="KW-1185">Reference proteome</keyword>
<evidence type="ECO:0000313" key="2">
    <source>
        <dbReference type="EMBL" id="QSZ36698.1"/>
    </source>
</evidence>
<protein>
    <recommendedName>
        <fullName evidence="1">2EXR domain-containing protein</fullName>
    </recommendedName>
</protein>
<accession>A0A8A3PMR4</accession>
<dbReference type="AlphaFoldDB" id="A0A8A3PMR4"/>
<organism evidence="2 3">
    <name type="scientific">Monilinia vaccinii-corymbosi</name>
    <dbReference type="NCBI Taxonomy" id="61207"/>
    <lineage>
        <taxon>Eukaryota</taxon>
        <taxon>Fungi</taxon>
        <taxon>Dikarya</taxon>
        <taxon>Ascomycota</taxon>
        <taxon>Pezizomycotina</taxon>
        <taxon>Leotiomycetes</taxon>
        <taxon>Helotiales</taxon>
        <taxon>Sclerotiniaceae</taxon>
        <taxon>Monilinia</taxon>
    </lineage>
</organism>
<evidence type="ECO:0000313" key="3">
    <source>
        <dbReference type="Proteomes" id="UP000672032"/>
    </source>
</evidence>
<proteinExistence type="predicted"/>
<evidence type="ECO:0000259" key="1">
    <source>
        <dbReference type="Pfam" id="PF20150"/>
    </source>
</evidence>
<dbReference type="Pfam" id="PF20150">
    <property type="entry name" value="2EXR"/>
    <property type="match status" value="1"/>
</dbReference>
<dbReference type="PANTHER" id="PTHR35910">
    <property type="entry name" value="2EXR DOMAIN-CONTAINING PROTEIN"/>
    <property type="match status" value="1"/>
</dbReference>
<sequence>MASITFENTFHPFTRLPGELRLKIWRTSFPGARLIRVSLDKNGNLVSNATPPISLQICRESRDETLKYYKRRLGTDPSHARIYINTERDALHLPHPRSFIDGGAPHERLVAFWEVLARATADVQDEIRAACVDTAWFQTKVLTSLRTHDGQPIRRPPFALDCRLFVFPGRDELMMPFRHTVWIPVPKKTTSGLARESQSVFGTANITSVVKVESSTNRTQRTIVPRTPLVDQDWITGFDGFGCVVRQYIESTLVKGGKSQ</sequence>
<dbReference type="Proteomes" id="UP000672032">
    <property type="component" value="Chromosome 7"/>
</dbReference>
<dbReference type="InterPro" id="IPR045518">
    <property type="entry name" value="2EXR"/>
</dbReference>
<gene>
    <name evidence="2" type="ORF">DSL72_006579</name>
</gene>
<name>A0A8A3PMR4_9HELO</name>
<dbReference type="EMBL" id="CP063411">
    <property type="protein sequence ID" value="QSZ36698.1"/>
    <property type="molecule type" value="Genomic_DNA"/>
</dbReference>
<dbReference type="PANTHER" id="PTHR35910:SF1">
    <property type="entry name" value="2EXR DOMAIN-CONTAINING PROTEIN"/>
    <property type="match status" value="1"/>
</dbReference>
<feature type="domain" description="2EXR" evidence="1">
    <location>
        <begin position="10"/>
        <end position="91"/>
    </location>
</feature>
<reference evidence="2" key="1">
    <citation type="submission" date="2020-10" db="EMBL/GenBank/DDBJ databases">
        <title>Genome Sequence of Monilinia vaccinii-corymbosi Sheds Light on Mummy Berry Disease Infection of Blueberry and Mating Type.</title>
        <authorList>
            <person name="Yow A.G."/>
            <person name="Zhang Y."/>
            <person name="Bansal K."/>
            <person name="Eacker S.M."/>
            <person name="Sullivan S."/>
            <person name="Liachko I."/>
            <person name="Cubeta M.A."/>
            <person name="Rollins J.A."/>
            <person name="Ashrafi H."/>
        </authorList>
    </citation>
    <scope>NUCLEOTIDE SEQUENCE</scope>
    <source>
        <strain evidence="2">RL-1</strain>
    </source>
</reference>